<comment type="caution">
    <text evidence="14">The sequence shown here is derived from an EMBL/GenBank/DDBJ whole genome shotgun (WGS) entry which is preliminary data.</text>
</comment>
<gene>
    <name evidence="14" type="ORF">WA026_016414</name>
</gene>
<reference evidence="14 15" key="1">
    <citation type="submission" date="2023-03" db="EMBL/GenBank/DDBJ databases">
        <title>Genome insight into feeding habits of ladybird beetles.</title>
        <authorList>
            <person name="Li H.-S."/>
            <person name="Huang Y.-H."/>
            <person name="Pang H."/>
        </authorList>
    </citation>
    <scope>NUCLEOTIDE SEQUENCE [LARGE SCALE GENOMIC DNA]</scope>
    <source>
        <strain evidence="14">SYSU_2023b</strain>
        <tissue evidence="14">Whole body</tissue>
    </source>
</reference>
<dbReference type="AlphaFoldDB" id="A0AAW1UKB8"/>
<evidence type="ECO:0000256" key="3">
    <source>
        <dbReference type="ARBA" id="ARBA00008090"/>
    </source>
</evidence>
<comment type="subcellular location">
    <subcellularLocation>
        <location evidence="2">Cytoplasm</location>
        <location evidence="2">Perinuclear region</location>
    </subcellularLocation>
    <subcellularLocation>
        <location evidence="1">Lysosome membrane</location>
        <topology evidence="1">Multi-pass membrane protein</topology>
    </subcellularLocation>
</comment>
<dbReference type="Pfam" id="PF10164">
    <property type="entry name" value="BRI3"/>
    <property type="match status" value="1"/>
</dbReference>
<evidence type="ECO:0000256" key="2">
    <source>
        <dbReference type="ARBA" id="ARBA00004556"/>
    </source>
</evidence>
<evidence type="ECO:0000313" key="15">
    <source>
        <dbReference type="Proteomes" id="UP001431783"/>
    </source>
</evidence>
<dbReference type="Proteomes" id="UP001431783">
    <property type="component" value="Unassembled WGS sequence"/>
</dbReference>
<sequence>MERSVPPPYTPLDKEGIPPSPSYSATPASNPGWNQNPFPQQQVINMLPVQQAPASVTAVTVNTGNGVPSAGSCPMCHSVSGFKTSGFTCCGYLWCLCCFPCGILCCLMCNRKKACKVCNFTTG</sequence>
<keyword evidence="8" id="KW-0458">Lysosome</keyword>
<feature type="compositionally biased region" description="Low complexity" evidence="12">
    <location>
        <begin position="22"/>
        <end position="31"/>
    </location>
</feature>
<keyword evidence="4" id="KW-0963">Cytoplasm</keyword>
<evidence type="ECO:0000256" key="12">
    <source>
        <dbReference type="SAM" id="MobiDB-lite"/>
    </source>
</evidence>
<protein>
    <recommendedName>
        <fullName evidence="9">Membrane protein BRI3</fullName>
    </recommendedName>
    <alternativeName>
        <fullName evidence="10">Brain protein I3</fullName>
    </alternativeName>
</protein>
<name>A0AAW1UKB8_9CUCU</name>
<evidence type="ECO:0000256" key="11">
    <source>
        <dbReference type="ARBA" id="ARBA00046593"/>
    </source>
</evidence>
<comment type="similarity">
    <text evidence="3">Belongs to the BRI3 family.</text>
</comment>
<organism evidence="14 15">
    <name type="scientific">Henosepilachna vigintioctopunctata</name>
    <dbReference type="NCBI Taxonomy" id="420089"/>
    <lineage>
        <taxon>Eukaryota</taxon>
        <taxon>Metazoa</taxon>
        <taxon>Ecdysozoa</taxon>
        <taxon>Arthropoda</taxon>
        <taxon>Hexapoda</taxon>
        <taxon>Insecta</taxon>
        <taxon>Pterygota</taxon>
        <taxon>Neoptera</taxon>
        <taxon>Endopterygota</taxon>
        <taxon>Coleoptera</taxon>
        <taxon>Polyphaga</taxon>
        <taxon>Cucujiformia</taxon>
        <taxon>Coccinelloidea</taxon>
        <taxon>Coccinellidae</taxon>
        <taxon>Epilachninae</taxon>
        <taxon>Epilachnini</taxon>
        <taxon>Henosepilachna</taxon>
    </lineage>
</organism>
<keyword evidence="5 13" id="KW-0812">Transmembrane</keyword>
<keyword evidence="7 13" id="KW-0472">Membrane</keyword>
<dbReference type="EMBL" id="JARQZJ010000069">
    <property type="protein sequence ID" value="KAK9881535.1"/>
    <property type="molecule type" value="Genomic_DNA"/>
</dbReference>
<dbReference type="GO" id="GO:0005765">
    <property type="term" value="C:lysosomal membrane"/>
    <property type="evidence" value="ECO:0007669"/>
    <property type="project" value="UniProtKB-SubCell"/>
</dbReference>
<accession>A0AAW1UKB8</accession>
<feature type="transmembrane region" description="Helical" evidence="13">
    <location>
        <begin position="91"/>
        <end position="109"/>
    </location>
</feature>
<evidence type="ECO:0000256" key="10">
    <source>
        <dbReference type="ARBA" id="ARBA00035449"/>
    </source>
</evidence>
<evidence type="ECO:0000256" key="9">
    <source>
        <dbReference type="ARBA" id="ARBA00035284"/>
    </source>
</evidence>
<evidence type="ECO:0000256" key="4">
    <source>
        <dbReference type="ARBA" id="ARBA00022490"/>
    </source>
</evidence>
<evidence type="ECO:0000256" key="13">
    <source>
        <dbReference type="SAM" id="Phobius"/>
    </source>
</evidence>
<evidence type="ECO:0000256" key="7">
    <source>
        <dbReference type="ARBA" id="ARBA00023136"/>
    </source>
</evidence>
<feature type="compositionally biased region" description="Pro residues" evidence="12">
    <location>
        <begin position="1"/>
        <end position="10"/>
    </location>
</feature>
<evidence type="ECO:0000256" key="1">
    <source>
        <dbReference type="ARBA" id="ARBA00004155"/>
    </source>
</evidence>
<feature type="region of interest" description="Disordered" evidence="12">
    <location>
        <begin position="1"/>
        <end position="37"/>
    </location>
</feature>
<evidence type="ECO:0000313" key="14">
    <source>
        <dbReference type="EMBL" id="KAK9881535.1"/>
    </source>
</evidence>
<dbReference type="InterPro" id="IPR019317">
    <property type="entry name" value="BRI3"/>
</dbReference>
<dbReference type="PANTHER" id="PTHR13551:SF1">
    <property type="entry name" value="MEMBRANE PROTEIN BRI3"/>
    <property type="match status" value="1"/>
</dbReference>
<keyword evidence="6 13" id="KW-1133">Transmembrane helix</keyword>
<evidence type="ECO:0000256" key="5">
    <source>
        <dbReference type="ARBA" id="ARBA00022692"/>
    </source>
</evidence>
<keyword evidence="15" id="KW-1185">Reference proteome</keyword>
<evidence type="ECO:0000256" key="8">
    <source>
        <dbReference type="ARBA" id="ARBA00023228"/>
    </source>
</evidence>
<proteinExistence type="inferred from homology"/>
<comment type="subunit">
    <text evidence="11">Interacts with BRI3BP. Interacts with MGAT1 and IFITM3.</text>
</comment>
<evidence type="ECO:0000256" key="6">
    <source>
        <dbReference type="ARBA" id="ARBA00022989"/>
    </source>
</evidence>
<dbReference type="GO" id="GO:0048471">
    <property type="term" value="C:perinuclear region of cytoplasm"/>
    <property type="evidence" value="ECO:0007669"/>
    <property type="project" value="UniProtKB-SubCell"/>
</dbReference>
<dbReference type="PANTHER" id="PTHR13551">
    <property type="entry name" value="BRAIN PROTEIN I3"/>
    <property type="match status" value="1"/>
</dbReference>